<dbReference type="AlphaFoldDB" id="A0A149V3P6"/>
<feature type="region of interest" description="Disordered" evidence="1">
    <location>
        <begin position="1"/>
        <end position="26"/>
    </location>
</feature>
<organism evidence="2 3">
    <name type="scientific">Acetobacter malorum</name>
    <dbReference type="NCBI Taxonomy" id="178901"/>
    <lineage>
        <taxon>Bacteria</taxon>
        <taxon>Pseudomonadati</taxon>
        <taxon>Pseudomonadota</taxon>
        <taxon>Alphaproteobacteria</taxon>
        <taxon>Acetobacterales</taxon>
        <taxon>Acetobacteraceae</taxon>
        <taxon>Acetobacter</taxon>
    </lineage>
</organism>
<dbReference type="PATRIC" id="fig|178901.15.peg.776"/>
<dbReference type="EMBL" id="LHZZ01000580">
    <property type="protein sequence ID" value="KXV74837.1"/>
    <property type="molecule type" value="Genomic_DNA"/>
</dbReference>
<protein>
    <submittedName>
        <fullName evidence="2">Uncharacterized protein</fullName>
    </submittedName>
</protein>
<name>A0A149V3P6_9PROT</name>
<evidence type="ECO:0000313" key="2">
    <source>
        <dbReference type="EMBL" id="KXV74837.1"/>
    </source>
</evidence>
<evidence type="ECO:0000256" key="1">
    <source>
        <dbReference type="SAM" id="MobiDB-lite"/>
    </source>
</evidence>
<feature type="region of interest" description="Disordered" evidence="1">
    <location>
        <begin position="52"/>
        <end position="71"/>
    </location>
</feature>
<accession>A0A149V3P6</accession>
<reference evidence="2 3" key="1">
    <citation type="submission" date="2015-06" db="EMBL/GenBank/DDBJ databases">
        <title>Improved classification and identification of acetic acid bacteria using matrix-assisted laser desorption/ionization time-of-flight mass spectrometry; Gluconobacter nephelii and Gluconobacter uchimurae are later heterotypic synonyms of Gluconobacter japonicus and Gluconobacter oxydans, respectively.</title>
        <authorList>
            <person name="Li L."/>
            <person name="Cleenwerck I."/>
            <person name="De Vuyst L."/>
            <person name="Vandamme P."/>
        </authorList>
    </citation>
    <scope>NUCLEOTIDE SEQUENCE [LARGE SCALE GENOMIC DNA]</scope>
    <source>
        <strain evidence="2 3">LMG 1604</strain>
    </source>
</reference>
<dbReference type="Proteomes" id="UP000075538">
    <property type="component" value="Unassembled WGS sequence"/>
</dbReference>
<evidence type="ECO:0000313" key="3">
    <source>
        <dbReference type="Proteomes" id="UP000075538"/>
    </source>
</evidence>
<sequence length="71" mass="7732">MDCFLQNPHRSDHQDAPGKEFQQRTDPRNVLIRAIPGQSPAKMARFRLTVADSAPPESAKNGGACQQQAGS</sequence>
<comment type="caution">
    <text evidence="2">The sequence shown here is derived from an EMBL/GenBank/DDBJ whole genome shotgun (WGS) entry which is preliminary data.</text>
</comment>
<proteinExistence type="predicted"/>
<feature type="compositionally biased region" description="Basic and acidic residues" evidence="1">
    <location>
        <begin position="9"/>
        <end position="26"/>
    </location>
</feature>
<gene>
    <name evidence="2" type="ORF">AD953_09990</name>
</gene>